<sequence length="59" mass="6743">MGLSFWHLLIVILVVVLVFGTKRLPNVMEDLAKGIKSFKKGLKDEDETKTLAQDKKDRE</sequence>
<accession>A0A7T5UJ48</accession>
<evidence type="ECO:0000256" key="3">
    <source>
        <dbReference type="ARBA" id="ARBA00022475"/>
    </source>
</evidence>
<keyword evidence="4 9" id="KW-0812">Transmembrane</keyword>
<comment type="subcellular location">
    <subcellularLocation>
        <location evidence="1 9">Cell membrane</location>
        <topology evidence="1 9">Single-pass membrane protein</topology>
    </subcellularLocation>
</comment>
<keyword evidence="2 9" id="KW-0813">Transport</keyword>
<dbReference type="InterPro" id="IPR006312">
    <property type="entry name" value="TatA/E"/>
</dbReference>
<reference evidence="10 11" key="1">
    <citation type="submission" date="2020-07" db="EMBL/GenBank/DDBJ databases">
        <title>Huge and variable diversity of episymbiotic CPR bacteria and DPANN archaea in groundwater ecosystems.</title>
        <authorList>
            <person name="He C.Y."/>
            <person name="Keren R."/>
            <person name="Whittaker M."/>
            <person name="Farag I.F."/>
            <person name="Doudna J."/>
            <person name="Cate J.H.D."/>
            <person name="Banfield J.F."/>
        </authorList>
    </citation>
    <scope>NUCLEOTIDE SEQUENCE [LARGE SCALE GENOMIC DNA]</scope>
    <source>
        <strain evidence="10">NC_groundwater_70_Ag_B-0.1um_54_66</strain>
    </source>
</reference>
<name>A0A7T5UJ48_9BACT</name>
<dbReference type="PANTHER" id="PTHR42982:SF1">
    <property type="entry name" value="SEC-INDEPENDENT PROTEIN TRANSLOCASE PROTEIN TATA"/>
    <property type="match status" value="1"/>
</dbReference>
<keyword evidence="5 9" id="KW-0653">Protein transport</keyword>
<dbReference type="PANTHER" id="PTHR42982">
    <property type="entry name" value="SEC-INDEPENDENT PROTEIN TRANSLOCASE PROTEIN TATA"/>
    <property type="match status" value="1"/>
</dbReference>
<evidence type="ECO:0000313" key="11">
    <source>
        <dbReference type="Proteomes" id="UP000595362"/>
    </source>
</evidence>
<evidence type="ECO:0000256" key="4">
    <source>
        <dbReference type="ARBA" id="ARBA00022692"/>
    </source>
</evidence>
<comment type="function">
    <text evidence="9">Part of the twin-arginine translocation (Tat) system that transports large folded proteins containing a characteristic twin-arginine motif in their signal peptide across membranes. TatA could form the protein-conducting channel of the Tat system.</text>
</comment>
<evidence type="ECO:0000313" key="10">
    <source>
        <dbReference type="EMBL" id="QQG37368.1"/>
    </source>
</evidence>
<gene>
    <name evidence="9 10" type="primary">tatA</name>
    <name evidence="10" type="ORF">HYS17_04370</name>
</gene>
<evidence type="ECO:0000256" key="2">
    <source>
        <dbReference type="ARBA" id="ARBA00022448"/>
    </source>
</evidence>
<keyword evidence="8 9" id="KW-0472">Membrane</keyword>
<evidence type="ECO:0000256" key="1">
    <source>
        <dbReference type="ARBA" id="ARBA00004162"/>
    </source>
</evidence>
<evidence type="ECO:0000256" key="8">
    <source>
        <dbReference type="ARBA" id="ARBA00023136"/>
    </source>
</evidence>
<evidence type="ECO:0000256" key="7">
    <source>
        <dbReference type="ARBA" id="ARBA00023010"/>
    </source>
</evidence>
<proteinExistence type="inferred from homology"/>
<dbReference type="EMBL" id="CP066681">
    <property type="protein sequence ID" value="QQG37368.1"/>
    <property type="molecule type" value="Genomic_DNA"/>
</dbReference>
<comment type="subunit">
    <text evidence="9">Forms a complex with TatC.</text>
</comment>
<dbReference type="GO" id="GO:0043953">
    <property type="term" value="P:protein transport by the Tat complex"/>
    <property type="evidence" value="ECO:0007669"/>
    <property type="project" value="UniProtKB-UniRule"/>
</dbReference>
<dbReference type="Proteomes" id="UP000595362">
    <property type="component" value="Chromosome"/>
</dbReference>
<dbReference type="Gene3D" id="1.20.5.3310">
    <property type="match status" value="1"/>
</dbReference>
<keyword evidence="3 9" id="KW-1003">Cell membrane</keyword>
<dbReference type="AlphaFoldDB" id="A0A7T5UJ48"/>
<evidence type="ECO:0000256" key="6">
    <source>
        <dbReference type="ARBA" id="ARBA00022989"/>
    </source>
</evidence>
<dbReference type="GO" id="GO:0008320">
    <property type="term" value="F:protein transmembrane transporter activity"/>
    <property type="evidence" value="ECO:0007669"/>
    <property type="project" value="UniProtKB-UniRule"/>
</dbReference>
<keyword evidence="6 9" id="KW-1133">Transmembrane helix</keyword>
<comment type="similarity">
    <text evidence="9">Belongs to the TatA/E family.</text>
</comment>
<dbReference type="NCBIfam" id="TIGR01411">
    <property type="entry name" value="tatAE"/>
    <property type="match status" value="1"/>
</dbReference>
<dbReference type="GO" id="GO:0033281">
    <property type="term" value="C:TAT protein transport complex"/>
    <property type="evidence" value="ECO:0007669"/>
    <property type="project" value="UniProtKB-UniRule"/>
</dbReference>
<dbReference type="NCBIfam" id="NF002402">
    <property type="entry name" value="PRK01470.1"/>
    <property type="match status" value="1"/>
</dbReference>
<protein>
    <recommendedName>
        <fullName evidence="9">Sec-independent protein translocase protein TatA</fullName>
    </recommendedName>
</protein>
<keyword evidence="7 9" id="KW-0811">Translocation</keyword>
<organism evidence="10 11">
    <name type="scientific">Micavibrio aeruginosavorus</name>
    <dbReference type="NCBI Taxonomy" id="349221"/>
    <lineage>
        <taxon>Bacteria</taxon>
        <taxon>Pseudomonadati</taxon>
        <taxon>Bdellovibrionota</taxon>
        <taxon>Bdellovibrionia</taxon>
        <taxon>Bdellovibrionales</taxon>
        <taxon>Pseudobdellovibrionaceae</taxon>
        <taxon>Micavibrio</taxon>
    </lineage>
</organism>
<dbReference type="Pfam" id="PF02416">
    <property type="entry name" value="TatA_B_E"/>
    <property type="match status" value="1"/>
</dbReference>
<dbReference type="HAMAP" id="MF_00236">
    <property type="entry name" value="TatA_E"/>
    <property type="match status" value="1"/>
</dbReference>
<evidence type="ECO:0000256" key="5">
    <source>
        <dbReference type="ARBA" id="ARBA00022927"/>
    </source>
</evidence>
<dbReference type="InterPro" id="IPR003369">
    <property type="entry name" value="TatA/B/E"/>
</dbReference>
<evidence type="ECO:0000256" key="9">
    <source>
        <dbReference type="HAMAP-Rule" id="MF_00236"/>
    </source>
</evidence>